<name>A0A239Q2V3_9RHOB</name>
<organism evidence="1 2">
    <name type="scientific">Paracoccus seriniphilus</name>
    <dbReference type="NCBI Taxonomy" id="184748"/>
    <lineage>
        <taxon>Bacteria</taxon>
        <taxon>Pseudomonadati</taxon>
        <taxon>Pseudomonadota</taxon>
        <taxon>Alphaproteobacteria</taxon>
        <taxon>Rhodobacterales</taxon>
        <taxon>Paracoccaceae</taxon>
        <taxon>Paracoccus</taxon>
    </lineage>
</organism>
<keyword evidence="2" id="KW-1185">Reference proteome</keyword>
<reference evidence="1 2" key="1">
    <citation type="submission" date="2017-07" db="EMBL/GenBank/DDBJ databases">
        <authorList>
            <person name="Sun Z.S."/>
            <person name="Albrecht U."/>
            <person name="Echele G."/>
            <person name="Lee C.C."/>
        </authorList>
    </citation>
    <scope>NUCLEOTIDE SEQUENCE [LARGE SCALE GENOMIC DNA]</scope>
    <source>
        <strain evidence="1 2">DSM 14827</strain>
    </source>
</reference>
<evidence type="ECO:0000313" key="2">
    <source>
        <dbReference type="Proteomes" id="UP000198307"/>
    </source>
</evidence>
<dbReference type="EMBL" id="FZQB01000042">
    <property type="protein sequence ID" value="SNT76929.1"/>
    <property type="molecule type" value="Genomic_DNA"/>
</dbReference>
<sequence length="75" mass="8297">MLDGLPAGLAWDLHEEATRLLALLPEDSWNSAVLAAQMRFLRPPGKARPAIAAKPVRLRSFGLAAALWFFAQTRR</sequence>
<dbReference type="RefSeq" id="WP_089346196.1">
    <property type="nucleotide sequence ID" value="NZ_CP067131.1"/>
</dbReference>
<protein>
    <submittedName>
        <fullName evidence="1">Uncharacterized protein</fullName>
    </submittedName>
</protein>
<gene>
    <name evidence="1" type="ORF">SAMN05444959_1424</name>
</gene>
<dbReference type="Proteomes" id="UP000198307">
    <property type="component" value="Unassembled WGS sequence"/>
</dbReference>
<accession>A0A239Q2V3</accession>
<dbReference type="AlphaFoldDB" id="A0A239Q2V3"/>
<evidence type="ECO:0000313" key="1">
    <source>
        <dbReference type="EMBL" id="SNT76929.1"/>
    </source>
</evidence>
<proteinExistence type="predicted"/>